<dbReference type="EMBL" id="NCVQ01000003">
    <property type="protein sequence ID" value="PWZ40993.1"/>
    <property type="molecule type" value="Genomic_DNA"/>
</dbReference>
<organism evidence="2 3">
    <name type="scientific">Zea mays</name>
    <name type="common">Maize</name>
    <dbReference type="NCBI Taxonomy" id="4577"/>
    <lineage>
        <taxon>Eukaryota</taxon>
        <taxon>Viridiplantae</taxon>
        <taxon>Streptophyta</taxon>
        <taxon>Embryophyta</taxon>
        <taxon>Tracheophyta</taxon>
        <taxon>Spermatophyta</taxon>
        <taxon>Magnoliopsida</taxon>
        <taxon>Liliopsida</taxon>
        <taxon>Poales</taxon>
        <taxon>Poaceae</taxon>
        <taxon>PACMAD clade</taxon>
        <taxon>Panicoideae</taxon>
        <taxon>Andropogonodae</taxon>
        <taxon>Andropogoneae</taxon>
        <taxon>Tripsacinae</taxon>
        <taxon>Zea</taxon>
    </lineage>
</organism>
<comment type="caution">
    <text evidence="2">The sequence shown here is derived from an EMBL/GenBank/DDBJ whole genome shotgun (WGS) entry which is preliminary data.</text>
</comment>
<evidence type="ECO:0000313" key="2">
    <source>
        <dbReference type="EMBL" id="PWZ40993.1"/>
    </source>
</evidence>
<proteinExistence type="predicted"/>
<reference evidence="2 3" key="1">
    <citation type="journal article" date="2018" name="Nat. Genet.">
        <title>Extensive intraspecific gene order and gene structural variations between Mo17 and other maize genomes.</title>
        <authorList>
            <person name="Sun S."/>
            <person name="Zhou Y."/>
            <person name="Chen J."/>
            <person name="Shi J."/>
            <person name="Zhao H."/>
            <person name="Zhao H."/>
            <person name="Song W."/>
            <person name="Zhang M."/>
            <person name="Cui Y."/>
            <person name="Dong X."/>
            <person name="Liu H."/>
            <person name="Ma X."/>
            <person name="Jiao Y."/>
            <person name="Wang B."/>
            <person name="Wei X."/>
            <person name="Stein J.C."/>
            <person name="Glaubitz J.C."/>
            <person name="Lu F."/>
            <person name="Yu G."/>
            <person name="Liang C."/>
            <person name="Fengler K."/>
            <person name="Li B."/>
            <person name="Rafalski A."/>
            <person name="Schnable P.S."/>
            <person name="Ware D.H."/>
            <person name="Buckler E.S."/>
            <person name="Lai J."/>
        </authorList>
    </citation>
    <scope>NUCLEOTIDE SEQUENCE [LARGE SCALE GENOMIC DNA]</scope>
    <source>
        <strain evidence="3">cv. Missouri 17</strain>
        <tissue evidence="2">Seedling</tissue>
    </source>
</reference>
<evidence type="ECO:0000313" key="3">
    <source>
        <dbReference type="Proteomes" id="UP000251960"/>
    </source>
</evidence>
<feature type="region of interest" description="Disordered" evidence="1">
    <location>
        <begin position="1"/>
        <end position="20"/>
    </location>
</feature>
<protein>
    <submittedName>
        <fullName evidence="2">Uncharacterized protein</fullName>
    </submittedName>
</protein>
<name>A0A3L6G2N9_MAIZE</name>
<sequence>MVTPASTAPASTASAAAATGSGRGVLRLLRYPARCLLPLAAAPRTGTRLTTVLRARTQPAEPELVEQ</sequence>
<evidence type="ECO:0000256" key="1">
    <source>
        <dbReference type="SAM" id="MobiDB-lite"/>
    </source>
</evidence>
<gene>
    <name evidence="2" type="ORF">Zm00014a_040738</name>
</gene>
<dbReference type="Proteomes" id="UP000251960">
    <property type="component" value="Chromosome 2"/>
</dbReference>
<dbReference type="AlphaFoldDB" id="A0A3L6G2N9"/>
<accession>A0A3L6G2N9</accession>